<dbReference type="GO" id="GO:0022857">
    <property type="term" value="F:transmembrane transporter activity"/>
    <property type="evidence" value="ECO:0007669"/>
    <property type="project" value="InterPro"/>
</dbReference>
<keyword evidence="4 6" id="KW-1133">Transmembrane helix</keyword>
<sequence length="403" mass="43687">MSNAEKCKSAESNLTANTDHIPLAKLLAFSIAGFLTIMTETIPAGLLPQISQGLQISEAQAGQLISAYAMGSVIAAIPVIALTRTWNRRPLFLLAIAGLLVFNSLTALSTHYMLTLAVRFIAGMCAGIIWGLLAGYARRLVPFHLQGKALAIASVGQPLALAIGVPLGTWLGSIMSWQSVFWIMSILAFILYIWFHIAVPDFTGQEQKYQKPIHLIFLISGIPSVLLTLFCWILAHNILYTYIAPFSNSMGLGNQVDLILMLFGLSSIIGIWLTGLYVDRWLRKLTLYSLALFAVAISIFAFSSQTPLLIFFGIMIWGITFGGAPTLLQTALADTAGEDADVAQSMLVTIFNLAVAGGSIFGGILLSQYGIGSFIWVMLGLIVIGFVLVWLAKMHGFRHGQRS</sequence>
<dbReference type="PROSITE" id="PS50850">
    <property type="entry name" value="MFS"/>
    <property type="match status" value="1"/>
</dbReference>
<dbReference type="InterPro" id="IPR020846">
    <property type="entry name" value="MFS_dom"/>
</dbReference>
<dbReference type="AlphaFoldDB" id="A0A2U3N310"/>
<name>A0A2U3N310_9GAMM</name>
<feature type="transmembrane region" description="Helical" evidence="6">
    <location>
        <begin position="90"/>
        <end position="110"/>
    </location>
</feature>
<protein>
    <submittedName>
        <fullName evidence="8">Purine efflux pump PbuE</fullName>
    </submittedName>
</protein>
<feature type="domain" description="Major facilitator superfamily (MFS) profile" evidence="7">
    <location>
        <begin position="25"/>
        <end position="397"/>
    </location>
</feature>
<dbReference type="InterPro" id="IPR036259">
    <property type="entry name" value="MFS_trans_sf"/>
</dbReference>
<feature type="transmembrane region" description="Helical" evidence="6">
    <location>
        <begin position="26"/>
        <end position="45"/>
    </location>
</feature>
<organism evidence="8 9">
    <name type="scientific">Acinetobacter stercoris</name>
    <dbReference type="NCBI Taxonomy" id="2126983"/>
    <lineage>
        <taxon>Bacteria</taxon>
        <taxon>Pseudomonadati</taxon>
        <taxon>Pseudomonadota</taxon>
        <taxon>Gammaproteobacteria</taxon>
        <taxon>Moraxellales</taxon>
        <taxon>Moraxellaceae</taxon>
        <taxon>Acinetobacter</taxon>
    </lineage>
</organism>
<dbReference type="RefSeq" id="WP_121975417.1">
    <property type="nucleotide sequence ID" value="NZ_OOGT01000202.1"/>
</dbReference>
<dbReference type="CDD" id="cd17324">
    <property type="entry name" value="MFS_NepI_like"/>
    <property type="match status" value="1"/>
</dbReference>
<proteinExistence type="predicted"/>
<keyword evidence="3 6" id="KW-0812">Transmembrane</keyword>
<evidence type="ECO:0000256" key="2">
    <source>
        <dbReference type="ARBA" id="ARBA00022475"/>
    </source>
</evidence>
<dbReference type="Gene3D" id="1.20.1250.20">
    <property type="entry name" value="MFS general substrate transporter like domains"/>
    <property type="match status" value="1"/>
</dbReference>
<feature type="transmembrane region" description="Helical" evidence="6">
    <location>
        <begin position="258"/>
        <end position="278"/>
    </location>
</feature>
<feature type="transmembrane region" description="Helical" evidence="6">
    <location>
        <begin position="215"/>
        <end position="238"/>
    </location>
</feature>
<feature type="transmembrane region" description="Helical" evidence="6">
    <location>
        <begin position="285"/>
        <end position="302"/>
    </location>
</feature>
<evidence type="ECO:0000313" key="9">
    <source>
        <dbReference type="Proteomes" id="UP000245974"/>
    </source>
</evidence>
<evidence type="ECO:0000256" key="1">
    <source>
        <dbReference type="ARBA" id="ARBA00004651"/>
    </source>
</evidence>
<evidence type="ECO:0000313" key="8">
    <source>
        <dbReference type="EMBL" id="SPL72004.1"/>
    </source>
</evidence>
<dbReference type="InterPro" id="IPR050189">
    <property type="entry name" value="MFS_Efflux_Transporters"/>
</dbReference>
<keyword evidence="5 6" id="KW-0472">Membrane</keyword>
<dbReference type="Proteomes" id="UP000245974">
    <property type="component" value="Unassembled WGS sequence"/>
</dbReference>
<dbReference type="SUPFAM" id="SSF103473">
    <property type="entry name" value="MFS general substrate transporter"/>
    <property type="match status" value="1"/>
</dbReference>
<feature type="transmembrane region" description="Helical" evidence="6">
    <location>
        <begin position="149"/>
        <end position="171"/>
    </location>
</feature>
<dbReference type="InParanoid" id="A0A2U3N310"/>
<feature type="transmembrane region" description="Helical" evidence="6">
    <location>
        <begin position="373"/>
        <end position="392"/>
    </location>
</feature>
<evidence type="ECO:0000256" key="3">
    <source>
        <dbReference type="ARBA" id="ARBA00022692"/>
    </source>
</evidence>
<feature type="transmembrane region" description="Helical" evidence="6">
    <location>
        <begin position="345"/>
        <end position="367"/>
    </location>
</feature>
<feature type="transmembrane region" description="Helical" evidence="6">
    <location>
        <begin position="65"/>
        <end position="83"/>
    </location>
</feature>
<gene>
    <name evidence="8" type="primary">pbuE_1</name>
    <name evidence="8" type="ORF">KPC_3182</name>
</gene>
<feature type="transmembrane region" description="Helical" evidence="6">
    <location>
        <begin position="116"/>
        <end position="137"/>
    </location>
</feature>
<feature type="transmembrane region" description="Helical" evidence="6">
    <location>
        <begin position="308"/>
        <end position="333"/>
    </location>
</feature>
<dbReference type="OrthoDB" id="2810795at2"/>
<evidence type="ECO:0000259" key="7">
    <source>
        <dbReference type="PROSITE" id="PS50850"/>
    </source>
</evidence>
<evidence type="ECO:0000256" key="6">
    <source>
        <dbReference type="SAM" id="Phobius"/>
    </source>
</evidence>
<dbReference type="InterPro" id="IPR011701">
    <property type="entry name" value="MFS"/>
</dbReference>
<accession>A0A2U3N310</accession>
<dbReference type="PANTHER" id="PTHR43124">
    <property type="entry name" value="PURINE EFFLUX PUMP PBUE"/>
    <property type="match status" value="1"/>
</dbReference>
<comment type="subcellular location">
    <subcellularLocation>
        <location evidence="1">Cell membrane</location>
        <topology evidence="1">Multi-pass membrane protein</topology>
    </subcellularLocation>
</comment>
<evidence type="ECO:0000256" key="5">
    <source>
        <dbReference type="ARBA" id="ARBA00023136"/>
    </source>
</evidence>
<feature type="transmembrane region" description="Helical" evidence="6">
    <location>
        <begin position="177"/>
        <end position="195"/>
    </location>
</feature>
<reference evidence="9" key="1">
    <citation type="submission" date="2018-03" db="EMBL/GenBank/DDBJ databases">
        <authorList>
            <person name="Blom J."/>
        </authorList>
    </citation>
    <scope>NUCLEOTIDE SEQUENCE [LARGE SCALE GENOMIC DNA]</scope>
    <source>
        <strain evidence="9">KPC-SM-21</strain>
    </source>
</reference>
<keyword evidence="9" id="KW-1185">Reference proteome</keyword>
<dbReference type="Pfam" id="PF07690">
    <property type="entry name" value="MFS_1"/>
    <property type="match status" value="1"/>
</dbReference>
<dbReference type="EMBL" id="OOGT01000202">
    <property type="protein sequence ID" value="SPL72004.1"/>
    <property type="molecule type" value="Genomic_DNA"/>
</dbReference>
<keyword evidence="2" id="KW-1003">Cell membrane</keyword>
<dbReference type="GO" id="GO:0005886">
    <property type="term" value="C:plasma membrane"/>
    <property type="evidence" value="ECO:0007669"/>
    <property type="project" value="UniProtKB-SubCell"/>
</dbReference>
<evidence type="ECO:0000256" key="4">
    <source>
        <dbReference type="ARBA" id="ARBA00022989"/>
    </source>
</evidence>
<dbReference type="PANTHER" id="PTHR43124:SF3">
    <property type="entry name" value="CHLORAMPHENICOL EFFLUX PUMP RV0191"/>
    <property type="match status" value="1"/>
</dbReference>